<sequence length="133" mass="13455">MAARNTNNSLQATLFPGTSDAGPPTSVPTSVVPTLEQLVQTPGGSSVPINSTATSPMVTPELVALIAQTVQTAMAAERARDREQVVVPQAEQQGLPSSEPNVGLGGVPNTLNASAANFLASGSSFLSGTIANR</sequence>
<dbReference type="AlphaFoldDB" id="A0A9X0D373"/>
<organism evidence="2 3">
    <name type="scientific">Desmophyllum pertusum</name>
    <dbReference type="NCBI Taxonomy" id="174260"/>
    <lineage>
        <taxon>Eukaryota</taxon>
        <taxon>Metazoa</taxon>
        <taxon>Cnidaria</taxon>
        <taxon>Anthozoa</taxon>
        <taxon>Hexacorallia</taxon>
        <taxon>Scleractinia</taxon>
        <taxon>Caryophylliina</taxon>
        <taxon>Caryophylliidae</taxon>
        <taxon>Desmophyllum</taxon>
    </lineage>
</organism>
<feature type="compositionally biased region" description="Polar residues" evidence="1">
    <location>
        <begin position="90"/>
        <end position="100"/>
    </location>
</feature>
<gene>
    <name evidence="2" type="ORF">OS493_030347</name>
</gene>
<dbReference type="Proteomes" id="UP001163046">
    <property type="component" value="Unassembled WGS sequence"/>
</dbReference>
<reference evidence="2" key="1">
    <citation type="submission" date="2023-01" db="EMBL/GenBank/DDBJ databases">
        <title>Genome assembly of the deep-sea coral Lophelia pertusa.</title>
        <authorList>
            <person name="Herrera S."/>
            <person name="Cordes E."/>
        </authorList>
    </citation>
    <scope>NUCLEOTIDE SEQUENCE</scope>
    <source>
        <strain evidence="2">USNM1676648</strain>
        <tissue evidence="2">Polyp</tissue>
    </source>
</reference>
<feature type="region of interest" description="Disordered" evidence="1">
    <location>
        <begin position="1"/>
        <end position="30"/>
    </location>
</feature>
<name>A0A9X0D373_9CNID</name>
<evidence type="ECO:0000313" key="3">
    <source>
        <dbReference type="Proteomes" id="UP001163046"/>
    </source>
</evidence>
<accession>A0A9X0D373</accession>
<keyword evidence="3" id="KW-1185">Reference proteome</keyword>
<dbReference type="EMBL" id="MU825905">
    <property type="protein sequence ID" value="KAJ7383189.1"/>
    <property type="molecule type" value="Genomic_DNA"/>
</dbReference>
<evidence type="ECO:0000256" key="1">
    <source>
        <dbReference type="SAM" id="MobiDB-lite"/>
    </source>
</evidence>
<protein>
    <submittedName>
        <fullName evidence="2">Uncharacterized protein</fullName>
    </submittedName>
</protein>
<evidence type="ECO:0000313" key="2">
    <source>
        <dbReference type="EMBL" id="KAJ7383189.1"/>
    </source>
</evidence>
<feature type="compositionally biased region" description="Polar residues" evidence="1">
    <location>
        <begin position="1"/>
        <end position="12"/>
    </location>
</feature>
<proteinExistence type="predicted"/>
<feature type="region of interest" description="Disordered" evidence="1">
    <location>
        <begin position="80"/>
        <end position="107"/>
    </location>
</feature>
<comment type="caution">
    <text evidence="2">The sequence shown here is derived from an EMBL/GenBank/DDBJ whole genome shotgun (WGS) entry which is preliminary data.</text>
</comment>